<keyword evidence="1" id="KW-0812">Transmembrane</keyword>
<keyword evidence="1" id="KW-1133">Transmembrane helix</keyword>
<evidence type="ECO:0000313" key="3">
    <source>
        <dbReference type="Proteomes" id="UP000298246"/>
    </source>
</evidence>
<dbReference type="Proteomes" id="UP000298246">
    <property type="component" value="Unassembled WGS sequence"/>
</dbReference>
<dbReference type="InterPro" id="IPR019277">
    <property type="entry name" value="DUF2304"/>
</dbReference>
<dbReference type="AlphaFoldDB" id="A0A4Y8PTZ6"/>
<evidence type="ECO:0008006" key="4">
    <source>
        <dbReference type="Google" id="ProtNLM"/>
    </source>
</evidence>
<comment type="caution">
    <text evidence="2">The sequence shown here is derived from an EMBL/GenBank/DDBJ whole genome shotgun (WGS) entry which is preliminary data.</text>
</comment>
<dbReference type="EMBL" id="MYFO01000038">
    <property type="protein sequence ID" value="TFE84146.1"/>
    <property type="molecule type" value="Genomic_DNA"/>
</dbReference>
<protein>
    <recommendedName>
        <fullName evidence="4">DUF2304 domain-containing protein</fullName>
    </recommendedName>
</protein>
<dbReference type="Pfam" id="PF10066">
    <property type="entry name" value="DUF2304"/>
    <property type="match status" value="1"/>
</dbReference>
<reference evidence="2 3" key="1">
    <citation type="submission" date="2017-03" db="EMBL/GenBank/DDBJ databases">
        <title>Isolation of Levoglucosan Utilizing Bacteria.</title>
        <authorList>
            <person name="Arya A.S."/>
        </authorList>
    </citation>
    <scope>NUCLEOTIDE SEQUENCE [LARGE SCALE GENOMIC DNA]</scope>
    <source>
        <strain evidence="2 3">MEC069</strain>
    </source>
</reference>
<feature type="transmembrane region" description="Helical" evidence="1">
    <location>
        <begin position="34"/>
        <end position="55"/>
    </location>
</feature>
<dbReference type="OrthoDB" id="677868at2"/>
<sequence>MSIYLASAVFSLVFVFISIELIRRQKLQEQYALLWLTLGVLMTAFSLFPQLLLRLSLAVRVYYAPSLLFAVGLLFSLLFILHLTIVISKLQRRLTRLVQEVALLETRRIQEAGDP</sequence>
<organism evidence="2 3">
    <name type="scientific">Paenibacillus athensensis</name>
    <dbReference type="NCBI Taxonomy" id="1967502"/>
    <lineage>
        <taxon>Bacteria</taxon>
        <taxon>Bacillati</taxon>
        <taxon>Bacillota</taxon>
        <taxon>Bacilli</taxon>
        <taxon>Bacillales</taxon>
        <taxon>Paenibacillaceae</taxon>
        <taxon>Paenibacillus</taxon>
    </lineage>
</organism>
<accession>A0A4Y8PTZ6</accession>
<keyword evidence="3" id="KW-1185">Reference proteome</keyword>
<feature type="transmembrane region" description="Helical" evidence="1">
    <location>
        <begin position="67"/>
        <end position="87"/>
    </location>
</feature>
<name>A0A4Y8PTZ6_9BACL</name>
<proteinExistence type="predicted"/>
<evidence type="ECO:0000313" key="2">
    <source>
        <dbReference type="EMBL" id="TFE84146.1"/>
    </source>
</evidence>
<dbReference type="RefSeq" id="WP_134756471.1">
    <property type="nucleotide sequence ID" value="NZ_MYFO02000001.1"/>
</dbReference>
<feature type="transmembrane region" description="Helical" evidence="1">
    <location>
        <begin position="6"/>
        <end position="22"/>
    </location>
</feature>
<gene>
    <name evidence="2" type="ORF">B5M42_21125</name>
</gene>
<evidence type="ECO:0000256" key="1">
    <source>
        <dbReference type="SAM" id="Phobius"/>
    </source>
</evidence>
<keyword evidence="1" id="KW-0472">Membrane</keyword>